<accession>G0N5G7</accession>
<dbReference type="GO" id="GO:0016020">
    <property type="term" value="C:membrane"/>
    <property type="evidence" value="ECO:0007669"/>
    <property type="project" value="UniProtKB-SubCell"/>
</dbReference>
<dbReference type="PRINTS" id="PR00259">
    <property type="entry name" value="TMFOUR"/>
</dbReference>
<reference evidence="7" key="1">
    <citation type="submission" date="2011-07" db="EMBL/GenBank/DDBJ databases">
        <authorList>
            <consortium name="Caenorhabditis brenneri Sequencing and Analysis Consortium"/>
            <person name="Wilson R.K."/>
        </authorList>
    </citation>
    <scope>NUCLEOTIDE SEQUENCE [LARGE SCALE GENOMIC DNA]</scope>
    <source>
        <strain evidence="7">PB2801</strain>
    </source>
</reference>
<name>G0N5G7_CAEBE</name>
<dbReference type="InterPro" id="IPR018499">
    <property type="entry name" value="Tetraspanin/Peripherin"/>
</dbReference>
<dbReference type="OrthoDB" id="5870230at2759"/>
<evidence type="ECO:0000313" key="6">
    <source>
        <dbReference type="EMBL" id="EGT53317.1"/>
    </source>
</evidence>
<dbReference type="EMBL" id="GL379840">
    <property type="protein sequence ID" value="EGT53317.1"/>
    <property type="molecule type" value="Genomic_DNA"/>
</dbReference>
<keyword evidence="4 5" id="KW-0472">Membrane</keyword>
<evidence type="ECO:0000256" key="3">
    <source>
        <dbReference type="ARBA" id="ARBA00022989"/>
    </source>
</evidence>
<proteinExistence type="predicted"/>
<feature type="transmembrane region" description="Helical" evidence="5">
    <location>
        <begin position="12"/>
        <end position="33"/>
    </location>
</feature>
<dbReference type="InParanoid" id="G0N5G7"/>
<evidence type="ECO:0000256" key="5">
    <source>
        <dbReference type="SAM" id="Phobius"/>
    </source>
</evidence>
<evidence type="ECO:0000256" key="2">
    <source>
        <dbReference type="ARBA" id="ARBA00022692"/>
    </source>
</evidence>
<keyword evidence="7" id="KW-1185">Reference proteome</keyword>
<dbReference type="Proteomes" id="UP000008068">
    <property type="component" value="Unassembled WGS sequence"/>
</dbReference>
<dbReference type="HOGENOM" id="CLU_099570_0_0_1"/>
<evidence type="ECO:0000256" key="1">
    <source>
        <dbReference type="ARBA" id="ARBA00004141"/>
    </source>
</evidence>
<evidence type="ECO:0000256" key="4">
    <source>
        <dbReference type="ARBA" id="ARBA00023136"/>
    </source>
</evidence>
<dbReference type="FunCoup" id="G0N5G7">
    <property type="interactions" value="2"/>
</dbReference>
<organism evidence="7">
    <name type="scientific">Caenorhabditis brenneri</name>
    <name type="common">Nematode worm</name>
    <dbReference type="NCBI Taxonomy" id="135651"/>
    <lineage>
        <taxon>Eukaryota</taxon>
        <taxon>Metazoa</taxon>
        <taxon>Ecdysozoa</taxon>
        <taxon>Nematoda</taxon>
        <taxon>Chromadorea</taxon>
        <taxon>Rhabditida</taxon>
        <taxon>Rhabditina</taxon>
        <taxon>Rhabditomorpha</taxon>
        <taxon>Rhabditoidea</taxon>
        <taxon>Rhabditidae</taxon>
        <taxon>Peloderinae</taxon>
        <taxon>Caenorhabditis</taxon>
    </lineage>
</organism>
<keyword evidence="3 5" id="KW-1133">Transmembrane helix</keyword>
<evidence type="ECO:0000313" key="7">
    <source>
        <dbReference type="Proteomes" id="UP000008068"/>
    </source>
</evidence>
<dbReference type="eggNOG" id="KOG3882">
    <property type="taxonomic scope" value="Eukaryota"/>
</dbReference>
<protein>
    <submittedName>
        <fullName evidence="6">Uncharacterized protein</fullName>
    </submittedName>
</protein>
<keyword evidence="2 5" id="KW-0812">Transmembrane</keyword>
<gene>
    <name evidence="6" type="ORF">CAEBREN_30709</name>
</gene>
<sequence>MATWTIISRSALFFLNLAMMLSALALIGVGFWMRYDNSFDTDLKNIVYKTTDVKKLADAKFNIRVWLIVVFWSIIGLSFGAVATAVFGMVSSIFVKRRGLMITYLVLIIILVVLEIGSGIAMLIRRNSLHGNTNDLIDAMYTTNAVSDINIIQNIYSCCGVEGGVFNGMYCNPMNPMPFCDVAVFNSVDNTMMISGIILLVILILQFIAIIVPVPLLISKQQSFKDMYSTEPEPTDTRF</sequence>
<dbReference type="STRING" id="135651.G0N5G7"/>
<comment type="subcellular location">
    <subcellularLocation>
        <location evidence="1">Membrane</location>
        <topology evidence="1">Multi-pass membrane protein</topology>
    </subcellularLocation>
</comment>
<feature type="transmembrane region" description="Helical" evidence="5">
    <location>
        <begin position="65"/>
        <end position="90"/>
    </location>
</feature>
<feature type="transmembrane region" description="Helical" evidence="5">
    <location>
        <begin position="102"/>
        <end position="124"/>
    </location>
</feature>
<dbReference type="AlphaFoldDB" id="G0N5G7"/>
<feature type="transmembrane region" description="Helical" evidence="5">
    <location>
        <begin position="193"/>
        <end position="218"/>
    </location>
</feature>
<dbReference type="Pfam" id="PF00335">
    <property type="entry name" value="Tetraspanin"/>
    <property type="match status" value="1"/>
</dbReference>